<evidence type="ECO:0000313" key="3">
    <source>
        <dbReference type="Proteomes" id="UP000000763"/>
    </source>
</evidence>
<accession>Q5Z444</accession>
<feature type="region of interest" description="Disordered" evidence="1">
    <location>
        <begin position="1"/>
        <end position="22"/>
    </location>
</feature>
<name>Q5Z444_ORYSJ</name>
<dbReference type="Proteomes" id="UP000000763">
    <property type="component" value="Chromosome 6"/>
</dbReference>
<evidence type="ECO:0000313" key="2">
    <source>
        <dbReference type="EMBL" id="BAD62469.1"/>
    </source>
</evidence>
<feature type="region of interest" description="Disordered" evidence="1">
    <location>
        <begin position="67"/>
        <end position="90"/>
    </location>
</feature>
<protein>
    <submittedName>
        <fullName evidence="2">Uncharacterized protein</fullName>
    </submittedName>
</protein>
<gene>
    <name evidence="2" type="primary">OSJNBa0061G23.31</name>
</gene>
<organism evidence="2 3">
    <name type="scientific">Oryza sativa subsp. japonica</name>
    <name type="common">Rice</name>
    <dbReference type="NCBI Taxonomy" id="39947"/>
    <lineage>
        <taxon>Eukaryota</taxon>
        <taxon>Viridiplantae</taxon>
        <taxon>Streptophyta</taxon>
        <taxon>Embryophyta</taxon>
        <taxon>Tracheophyta</taxon>
        <taxon>Spermatophyta</taxon>
        <taxon>Magnoliopsida</taxon>
        <taxon>Liliopsida</taxon>
        <taxon>Poales</taxon>
        <taxon>Poaceae</taxon>
        <taxon>BOP clade</taxon>
        <taxon>Oryzoideae</taxon>
        <taxon>Oryzeae</taxon>
        <taxon>Oryzinae</taxon>
        <taxon>Oryza</taxon>
        <taxon>Oryza sativa</taxon>
    </lineage>
</organism>
<dbReference type="EMBL" id="AP006553">
    <property type="protein sequence ID" value="BAD62469.1"/>
    <property type="molecule type" value="Genomic_DNA"/>
</dbReference>
<reference evidence="3" key="2">
    <citation type="journal article" date="2008" name="Nucleic Acids Res.">
        <title>The rice annotation project database (RAP-DB): 2008 update.</title>
        <authorList>
            <consortium name="The rice annotation project (RAP)"/>
        </authorList>
    </citation>
    <scope>GENOME REANNOTATION</scope>
    <source>
        <strain evidence="3">cv. Nipponbare</strain>
    </source>
</reference>
<evidence type="ECO:0000256" key="1">
    <source>
        <dbReference type="SAM" id="MobiDB-lite"/>
    </source>
</evidence>
<proteinExistence type="predicted"/>
<feature type="region of interest" description="Disordered" evidence="1">
    <location>
        <begin position="170"/>
        <end position="204"/>
    </location>
</feature>
<sequence length="404" mass="43862">MSPTSPAVAAPNSPLPGLPVAPSRYKKPPRALLFRFPFLPELLVPFPPAAAAVPAPRRLRHRVRRSLPHPGSHSIFPNSHRKATPPRHQPPPLAGIVQPPTTAILVAAVLCRFHRWLRRIKLHPDLHFEPTKPPPNAIPPCIRATTASRRVQPATTTTLMAAALRRRRRQHRHAELHPGSRSSSFNHHRKTTPTTNLRPPPHLPPPVAVPDHLAMRRRLLRLCNDEESLGCLLTIAIPHRNAICPARGELRRRACCLRLPTPRSPNPSITFLRSRRPLAAPLLAPPVAGAPPPPLRPSSVVPSPAPLGEDPLRLLSLSPLSAAASRHRRRWPSGLVPPTPGKPAPSVADFGRCLWTARALGPRRRLGRGGLGPPCALPLEPLTCGARVSAPASPADISGSPFPL</sequence>
<dbReference type="AlphaFoldDB" id="Q5Z444"/>
<reference evidence="3" key="1">
    <citation type="journal article" date="2005" name="Nature">
        <title>The map-based sequence of the rice genome.</title>
        <authorList>
            <consortium name="International rice genome sequencing project (IRGSP)"/>
            <person name="Matsumoto T."/>
            <person name="Wu J."/>
            <person name="Kanamori H."/>
            <person name="Katayose Y."/>
            <person name="Fujisawa M."/>
            <person name="Namiki N."/>
            <person name="Mizuno H."/>
            <person name="Yamamoto K."/>
            <person name="Antonio B.A."/>
            <person name="Baba T."/>
            <person name="Sakata K."/>
            <person name="Nagamura Y."/>
            <person name="Aoki H."/>
            <person name="Arikawa K."/>
            <person name="Arita K."/>
            <person name="Bito T."/>
            <person name="Chiden Y."/>
            <person name="Fujitsuka N."/>
            <person name="Fukunaka R."/>
            <person name="Hamada M."/>
            <person name="Harada C."/>
            <person name="Hayashi A."/>
            <person name="Hijishita S."/>
            <person name="Honda M."/>
            <person name="Hosokawa S."/>
            <person name="Ichikawa Y."/>
            <person name="Idonuma A."/>
            <person name="Iijima M."/>
            <person name="Ikeda M."/>
            <person name="Ikeno M."/>
            <person name="Ito K."/>
            <person name="Ito S."/>
            <person name="Ito T."/>
            <person name="Ito Y."/>
            <person name="Ito Y."/>
            <person name="Iwabuchi A."/>
            <person name="Kamiya K."/>
            <person name="Karasawa W."/>
            <person name="Kurita K."/>
            <person name="Katagiri S."/>
            <person name="Kikuta A."/>
            <person name="Kobayashi H."/>
            <person name="Kobayashi N."/>
            <person name="Machita K."/>
            <person name="Maehara T."/>
            <person name="Masukawa M."/>
            <person name="Mizubayashi T."/>
            <person name="Mukai Y."/>
            <person name="Nagasaki H."/>
            <person name="Nagata Y."/>
            <person name="Naito S."/>
            <person name="Nakashima M."/>
            <person name="Nakama Y."/>
            <person name="Nakamichi Y."/>
            <person name="Nakamura M."/>
            <person name="Meguro A."/>
            <person name="Negishi M."/>
            <person name="Ohta I."/>
            <person name="Ohta T."/>
            <person name="Okamoto M."/>
            <person name="Ono N."/>
            <person name="Saji S."/>
            <person name="Sakaguchi M."/>
            <person name="Sakai K."/>
            <person name="Shibata M."/>
            <person name="Shimokawa T."/>
            <person name="Song J."/>
            <person name="Takazaki Y."/>
            <person name="Terasawa K."/>
            <person name="Tsugane M."/>
            <person name="Tsuji K."/>
            <person name="Ueda S."/>
            <person name="Waki K."/>
            <person name="Yamagata H."/>
            <person name="Yamamoto M."/>
            <person name="Yamamoto S."/>
            <person name="Yamane H."/>
            <person name="Yoshiki S."/>
            <person name="Yoshihara R."/>
            <person name="Yukawa K."/>
            <person name="Zhong H."/>
            <person name="Yano M."/>
            <person name="Yuan Q."/>
            <person name="Ouyang S."/>
            <person name="Liu J."/>
            <person name="Jones K.M."/>
            <person name="Gansberger K."/>
            <person name="Moffat K."/>
            <person name="Hill J."/>
            <person name="Bera J."/>
            <person name="Fadrosh D."/>
            <person name="Jin S."/>
            <person name="Johri S."/>
            <person name="Kim M."/>
            <person name="Overton L."/>
            <person name="Reardon M."/>
            <person name="Tsitrin T."/>
            <person name="Vuong H."/>
            <person name="Weaver B."/>
            <person name="Ciecko A."/>
            <person name="Tallon L."/>
            <person name="Jackson J."/>
            <person name="Pai G."/>
            <person name="Aken S.V."/>
            <person name="Utterback T."/>
            <person name="Reidmuller S."/>
            <person name="Feldblyum T."/>
            <person name="Hsiao J."/>
            <person name="Zismann V."/>
            <person name="Iobst S."/>
            <person name="de Vazeille A.R."/>
            <person name="Buell C.R."/>
            <person name="Ying K."/>
            <person name="Li Y."/>
            <person name="Lu T."/>
            <person name="Huang Y."/>
            <person name="Zhao Q."/>
            <person name="Feng Q."/>
            <person name="Zhang L."/>
            <person name="Zhu J."/>
            <person name="Weng Q."/>
            <person name="Mu J."/>
            <person name="Lu Y."/>
            <person name="Fan D."/>
            <person name="Liu Y."/>
            <person name="Guan J."/>
            <person name="Zhang Y."/>
            <person name="Yu S."/>
            <person name="Liu X."/>
            <person name="Zhang Y."/>
            <person name="Hong G."/>
            <person name="Han B."/>
            <person name="Choisne N."/>
            <person name="Demange N."/>
            <person name="Orjeda G."/>
            <person name="Samain S."/>
            <person name="Cattolico L."/>
            <person name="Pelletier E."/>
            <person name="Couloux A."/>
            <person name="Segurens B."/>
            <person name="Wincker P."/>
            <person name="D'Hont A."/>
            <person name="Scarpelli C."/>
            <person name="Weissenbach J."/>
            <person name="Salanoubat M."/>
            <person name="Quetier F."/>
            <person name="Yu Y."/>
            <person name="Kim H.R."/>
            <person name="Rambo T."/>
            <person name="Currie J."/>
            <person name="Collura K."/>
            <person name="Luo M."/>
            <person name="Yang T."/>
            <person name="Ammiraju J.S.S."/>
            <person name="Engler F."/>
            <person name="Soderlund C."/>
            <person name="Wing R.A."/>
            <person name="Palmer L.E."/>
            <person name="de la Bastide M."/>
            <person name="Spiegel L."/>
            <person name="Nascimento L."/>
            <person name="Zutavern T."/>
            <person name="O'Shaughnessy A."/>
            <person name="Dike S."/>
            <person name="Dedhia N."/>
            <person name="Preston R."/>
            <person name="Balija V."/>
            <person name="McCombie W.R."/>
            <person name="Chow T."/>
            <person name="Chen H."/>
            <person name="Chung M."/>
            <person name="Chen C."/>
            <person name="Shaw J."/>
            <person name="Wu H."/>
            <person name="Hsiao K."/>
            <person name="Chao Y."/>
            <person name="Chu M."/>
            <person name="Cheng C."/>
            <person name="Hour A."/>
            <person name="Lee P."/>
            <person name="Lin S."/>
            <person name="Lin Y."/>
            <person name="Liou J."/>
            <person name="Liu S."/>
            <person name="Hsing Y."/>
            <person name="Raghuvanshi S."/>
            <person name="Mohanty A."/>
            <person name="Bharti A.K."/>
            <person name="Gaur A."/>
            <person name="Gupta V."/>
            <person name="Kumar D."/>
            <person name="Ravi V."/>
            <person name="Vij S."/>
            <person name="Kapur A."/>
            <person name="Khurana P."/>
            <person name="Khurana P."/>
            <person name="Khurana J.P."/>
            <person name="Tyagi A.K."/>
            <person name="Gaikwad K."/>
            <person name="Singh A."/>
            <person name="Dalal V."/>
            <person name="Srivastava S."/>
            <person name="Dixit A."/>
            <person name="Pal A.K."/>
            <person name="Ghazi I.A."/>
            <person name="Yadav M."/>
            <person name="Pandit A."/>
            <person name="Bhargava A."/>
            <person name="Sureshbabu K."/>
            <person name="Batra K."/>
            <person name="Sharma T.R."/>
            <person name="Mohapatra T."/>
            <person name="Singh N.K."/>
            <person name="Messing J."/>
            <person name="Nelson A.B."/>
            <person name="Fuks G."/>
            <person name="Kavchok S."/>
            <person name="Keizer G."/>
            <person name="Linton E."/>
            <person name="Llaca V."/>
            <person name="Song R."/>
            <person name="Tanyolac B."/>
            <person name="Young S."/>
            <person name="Ho-Il K."/>
            <person name="Hahn J.H."/>
            <person name="Sangsakoo G."/>
            <person name="Vanavichit A."/>
            <person name="de Mattos Luiz.A.T."/>
            <person name="Zimmer P.D."/>
            <person name="Malone G."/>
            <person name="Dellagostin O."/>
            <person name="de Oliveira A.C."/>
            <person name="Bevan M."/>
            <person name="Bancroft I."/>
            <person name="Minx P."/>
            <person name="Cordum H."/>
            <person name="Wilson R."/>
            <person name="Cheng Z."/>
            <person name="Jin W."/>
            <person name="Jiang J."/>
            <person name="Leong S.A."/>
            <person name="Iwama H."/>
            <person name="Gojobori T."/>
            <person name="Itoh T."/>
            <person name="Niimura Y."/>
            <person name="Fujii Y."/>
            <person name="Habara T."/>
            <person name="Sakai H."/>
            <person name="Sato Y."/>
            <person name="Wilson G."/>
            <person name="Kumar K."/>
            <person name="McCouch S."/>
            <person name="Juretic N."/>
            <person name="Hoen D."/>
            <person name="Wright S."/>
            <person name="Bruskiewich R."/>
            <person name="Bureau T."/>
            <person name="Miyao A."/>
            <person name="Hirochika H."/>
            <person name="Nishikawa T."/>
            <person name="Kadowaki K."/>
            <person name="Sugiura M."/>
            <person name="Burr B."/>
            <person name="Sasaki T."/>
        </authorList>
    </citation>
    <scope>NUCLEOTIDE SEQUENCE [LARGE SCALE GENOMIC DNA]</scope>
    <source>
        <strain evidence="3">cv. Nipponbare</strain>
    </source>
</reference>